<evidence type="ECO:0000313" key="1">
    <source>
        <dbReference type="Proteomes" id="UP000887580"/>
    </source>
</evidence>
<reference evidence="2" key="1">
    <citation type="submission" date="2022-11" db="UniProtKB">
        <authorList>
            <consortium name="WormBaseParasite"/>
        </authorList>
    </citation>
    <scope>IDENTIFICATION</scope>
</reference>
<proteinExistence type="predicted"/>
<sequence>MLSQIVCVIGIFGIVIMAESPGRFQEIREKRNLNQASDPIAKLLSDQPFAFSGREIDEKSPEIKPQSMGQRRIQIRSVELEFLNDDESSTKMPNNNF</sequence>
<dbReference type="Proteomes" id="UP000887580">
    <property type="component" value="Unplaced"/>
</dbReference>
<accession>A0AC35GVX4</accession>
<organism evidence="1 2">
    <name type="scientific">Panagrolaimus sp. PS1159</name>
    <dbReference type="NCBI Taxonomy" id="55785"/>
    <lineage>
        <taxon>Eukaryota</taxon>
        <taxon>Metazoa</taxon>
        <taxon>Ecdysozoa</taxon>
        <taxon>Nematoda</taxon>
        <taxon>Chromadorea</taxon>
        <taxon>Rhabditida</taxon>
        <taxon>Tylenchina</taxon>
        <taxon>Panagrolaimomorpha</taxon>
        <taxon>Panagrolaimoidea</taxon>
        <taxon>Panagrolaimidae</taxon>
        <taxon>Panagrolaimus</taxon>
    </lineage>
</organism>
<protein>
    <submittedName>
        <fullName evidence="2">Uncharacterized protein</fullName>
    </submittedName>
</protein>
<evidence type="ECO:0000313" key="2">
    <source>
        <dbReference type="WBParaSite" id="PS1159_v2.g9374.t1"/>
    </source>
</evidence>
<name>A0AC35GVX4_9BILA</name>
<dbReference type="WBParaSite" id="PS1159_v2.g9374.t1">
    <property type="protein sequence ID" value="PS1159_v2.g9374.t1"/>
    <property type="gene ID" value="PS1159_v2.g9374"/>
</dbReference>